<dbReference type="SUPFAM" id="SSF82199">
    <property type="entry name" value="SET domain"/>
    <property type="match status" value="1"/>
</dbReference>
<name>A0A8H3ULN1_VENIN</name>
<dbReference type="GO" id="GO:0006289">
    <property type="term" value="P:nucleotide-excision repair"/>
    <property type="evidence" value="ECO:0007669"/>
    <property type="project" value="TreeGrafter"/>
</dbReference>
<protein>
    <recommendedName>
        <fullName evidence="3">SET domain-containing protein</fullName>
    </recommendedName>
</protein>
<dbReference type="CDD" id="cd20071">
    <property type="entry name" value="SET_SMYD"/>
    <property type="match status" value="1"/>
</dbReference>
<dbReference type="Gene3D" id="2.170.270.10">
    <property type="entry name" value="SET domain"/>
    <property type="match status" value="1"/>
</dbReference>
<proteinExistence type="predicted"/>
<dbReference type="GO" id="GO:0033314">
    <property type="term" value="P:mitotic DNA replication checkpoint signaling"/>
    <property type="evidence" value="ECO:0007669"/>
    <property type="project" value="TreeGrafter"/>
</dbReference>
<accession>A0A8H3ULN1</accession>
<comment type="subcellular location">
    <subcellularLocation>
        <location evidence="1">Nucleus</location>
    </subcellularLocation>
</comment>
<dbReference type="AlphaFoldDB" id="A0A8H3ULN1"/>
<dbReference type="GO" id="GO:0035861">
    <property type="term" value="C:site of double-strand break"/>
    <property type="evidence" value="ECO:0007669"/>
    <property type="project" value="TreeGrafter"/>
</dbReference>
<organism evidence="4 5">
    <name type="scientific">Venturia inaequalis</name>
    <name type="common">Apple scab fungus</name>
    <dbReference type="NCBI Taxonomy" id="5025"/>
    <lineage>
        <taxon>Eukaryota</taxon>
        <taxon>Fungi</taxon>
        <taxon>Dikarya</taxon>
        <taxon>Ascomycota</taxon>
        <taxon>Pezizomycotina</taxon>
        <taxon>Dothideomycetes</taxon>
        <taxon>Pleosporomycetidae</taxon>
        <taxon>Venturiales</taxon>
        <taxon>Venturiaceae</taxon>
        <taxon>Venturia</taxon>
    </lineage>
</organism>
<evidence type="ECO:0000313" key="5">
    <source>
        <dbReference type="Proteomes" id="UP000433883"/>
    </source>
</evidence>
<dbReference type="Pfam" id="PF04005">
    <property type="entry name" value="Hus1"/>
    <property type="match status" value="1"/>
</dbReference>
<dbReference type="GO" id="GO:0044778">
    <property type="term" value="P:meiotic DNA integrity checkpoint signaling"/>
    <property type="evidence" value="ECO:0007669"/>
    <property type="project" value="TreeGrafter"/>
</dbReference>
<dbReference type="Proteomes" id="UP000433883">
    <property type="component" value="Unassembled WGS sequence"/>
</dbReference>
<comment type="caution">
    <text evidence="4">The sequence shown here is derived from an EMBL/GenBank/DDBJ whole genome shotgun (WGS) entry which is preliminary data.</text>
</comment>
<dbReference type="Gene3D" id="3.70.10.10">
    <property type="match status" value="1"/>
</dbReference>
<evidence type="ECO:0000256" key="1">
    <source>
        <dbReference type="ARBA" id="ARBA00004123"/>
    </source>
</evidence>
<dbReference type="PANTHER" id="PTHR12900:SF0">
    <property type="entry name" value="CHECKPOINT PROTEIN"/>
    <property type="match status" value="1"/>
</dbReference>
<dbReference type="GO" id="GO:0030896">
    <property type="term" value="C:checkpoint clamp complex"/>
    <property type="evidence" value="ECO:0007669"/>
    <property type="project" value="InterPro"/>
</dbReference>
<dbReference type="EMBL" id="WNWQ01000258">
    <property type="protein sequence ID" value="KAE9972569.1"/>
    <property type="molecule type" value="Genomic_DNA"/>
</dbReference>
<dbReference type="PANTHER" id="PTHR12900">
    <property type="entry name" value="MITOTIC AND DNA DAMAGE CHECKPOINT PROTEIN HUS1"/>
    <property type="match status" value="1"/>
</dbReference>
<feature type="domain" description="SET" evidence="3">
    <location>
        <begin position="556"/>
        <end position="794"/>
    </location>
</feature>
<evidence type="ECO:0000259" key="3">
    <source>
        <dbReference type="PROSITE" id="PS50280"/>
    </source>
</evidence>
<dbReference type="InterPro" id="IPR001214">
    <property type="entry name" value="SET_dom"/>
</dbReference>
<reference evidence="4 5" key="1">
    <citation type="submission" date="2019-11" db="EMBL/GenBank/DDBJ databases">
        <title>Venturia inaequalis Genome Resource.</title>
        <authorList>
            <person name="Lichtner F.J."/>
        </authorList>
    </citation>
    <scope>NUCLEOTIDE SEQUENCE [LARGE SCALE GENOMIC DNA]</scope>
    <source>
        <strain evidence="4">Bline_iso_100314</strain>
    </source>
</reference>
<dbReference type="Pfam" id="PF00856">
    <property type="entry name" value="SET"/>
    <property type="match status" value="1"/>
</dbReference>
<dbReference type="GO" id="GO:0031573">
    <property type="term" value="P:mitotic intra-S DNA damage checkpoint signaling"/>
    <property type="evidence" value="ECO:0007669"/>
    <property type="project" value="TreeGrafter"/>
</dbReference>
<evidence type="ECO:0000313" key="4">
    <source>
        <dbReference type="EMBL" id="KAE9972569.1"/>
    </source>
</evidence>
<dbReference type="InterPro" id="IPR007150">
    <property type="entry name" value="HUS1/Mec3"/>
</dbReference>
<evidence type="ECO:0000256" key="2">
    <source>
        <dbReference type="ARBA" id="ARBA00023242"/>
    </source>
</evidence>
<gene>
    <name evidence="4" type="ORF">BLS_003962</name>
</gene>
<dbReference type="PROSITE" id="PS50280">
    <property type="entry name" value="SET"/>
    <property type="match status" value="1"/>
</dbReference>
<sequence>MRFKAQIQNINTFTKFVASLASLGPVAWVRLNENEVRFTIIPEQGTQVWAVLAIDTIFDNYTIQSAADNVINLEVPLQSLQRALKSAMNATSASIRLTKKDGAPFLCLTITNSSLSSTPYSALAGANQRGNAYEHGDRESTEFSAGSREREVTIIQDVPIRVLSVANVEGIHEPRCREPDVHILLPPLMQLKSISDRFTKLALASKNQSSGLNTIGPRLEMAANMHGCLRMSIKTDAMNISSVWTGLSNPELDPGQVEGGQDGIANHPSTRMKAKGAADGRGEEGWAKVRIDGRDWGKVMSVGRLGGKVIACFCDDHALILYVYLASEGDDEGSVLTNYNRCSARVRSETRNIIDLPFEPGHWLMRADELLTLGFPELAVGDAHKSRLLTEAALSNPGSELGEKVLLAHGMGYWLRDHYSMQGRRGNNFLADVLSSLARLENSAWSILVRGLMHIGSTADILSFRDVIMERSILSTEDLARLQTMHEKKKKDCTEVAIKWGGSKDLDRSVETANNGFVRVRAYPWMPEDLMSRSVGTKAAITASLTSISHSQCIWTSSEIRRETDEDTDMYGIFASADIKAGALVFTDHTITAVTAQPDSCKICFRVLTAEPLRKFCGKACENLALNSLHQADCQEDLPGLEEFEPTPRLRILLFQRHLSIISRFHKNNCSVHPLHTPVMANLKPNYSGPAQPWTFKENILYPNMILQQLGFDIFTNLQYDTWILKNISDRIRNNATDGIVNSYYFSSLNPHHCMFNHSCHANVDWKFVKGSSSIEVKTNRDIVKGEEIFDSYRAQVKWQPREERWAALSGWLGEECGCARCVAEKEGGDVARTYWETYIKTLNEEGLKELQMMVRLSRSHGKRFMPDGVLV</sequence>
<keyword evidence="2" id="KW-0539">Nucleus</keyword>
<dbReference type="InterPro" id="IPR046341">
    <property type="entry name" value="SET_dom_sf"/>
</dbReference>
<dbReference type="GO" id="GO:0000724">
    <property type="term" value="P:double-strand break repair via homologous recombination"/>
    <property type="evidence" value="ECO:0007669"/>
    <property type="project" value="TreeGrafter"/>
</dbReference>
<dbReference type="GO" id="GO:0000723">
    <property type="term" value="P:telomere maintenance"/>
    <property type="evidence" value="ECO:0007669"/>
    <property type="project" value="TreeGrafter"/>
</dbReference>